<comment type="subcellular location">
    <subcellularLocation>
        <location evidence="1">Membrane</location>
        <topology evidence="1">Multi-pass membrane protein</topology>
    </subcellularLocation>
</comment>
<dbReference type="InterPro" id="IPR003663">
    <property type="entry name" value="Sugar/inositol_transpt"/>
</dbReference>
<name>A0A9Q8PD68_PASFU</name>
<dbReference type="InterPro" id="IPR005828">
    <property type="entry name" value="MFS_sugar_transport-like"/>
</dbReference>
<feature type="transmembrane region" description="Helical" evidence="9">
    <location>
        <begin position="407"/>
        <end position="430"/>
    </location>
</feature>
<dbReference type="RefSeq" id="XP_047764742.1">
    <property type="nucleotide sequence ID" value="XM_047909423.1"/>
</dbReference>
<feature type="domain" description="Major facilitator superfamily (MFS) profile" evidence="10">
    <location>
        <begin position="45"/>
        <end position="496"/>
    </location>
</feature>
<dbReference type="PRINTS" id="PR00171">
    <property type="entry name" value="SUGRTRNSPORT"/>
</dbReference>
<dbReference type="SUPFAM" id="SSF103473">
    <property type="entry name" value="MFS general substrate transporter"/>
    <property type="match status" value="1"/>
</dbReference>
<feature type="transmembrane region" description="Helical" evidence="9">
    <location>
        <begin position="218"/>
        <end position="241"/>
    </location>
</feature>
<evidence type="ECO:0000256" key="6">
    <source>
        <dbReference type="ARBA" id="ARBA00023136"/>
    </source>
</evidence>
<dbReference type="KEGG" id="ffu:CLAFUR5_10275"/>
<keyword evidence="5 9" id="KW-1133">Transmembrane helix</keyword>
<evidence type="ECO:0000256" key="8">
    <source>
        <dbReference type="SAM" id="MobiDB-lite"/>
    </source>
</evidence>
<dbReference type="InterPro" id="IPR036259">
    <property type="entry name" value="MFS_trans_sf"/>
</dbReference>
<dbReference type="InterPro" id="IPR050360">
    <property type="entry name" value="MFS_Sugar_Transporters"/>
</dbReference>
<dbReference type="PANTHER" id="PTHR48022">
    <property type="entry name" value="PLASTIDIC GLUCOSE TRANSPORTER 4"/>
    <property type="match status" value="1"/>
</dbReference>
<dbReference type="Gene3D" id="1.20.1250.20">
    <property type="entry name" value="MFS general substrate transporter like domains"/>
    <property type="match status" value="1"/>
</dbReference>
<dbReference type="InterPro" id="IPR020846">
    <property type="entry name" value="MFS_dom"/>
</dbReference>
<feature type="transmembrane region" description="Helical" evidence="9">
    <location>
        <begin position="310"/>
        <end position="333"/>
    </location>
</feature>
<dbReference type="Proteomes" id="UP000756132">
    <property type="component" value="Chromosome 7"/>
</dbReference>
<sequence>MSERSYSISHQVTGGSSGEQRQIVVEIPNMTPYMGLRGRPLSQLIGVVSGMVFFLYGYDQGNMGGFLTIRSFLEQFKPIDPGADYSAPGTTLLHISQLEGFTVAIWNLGCLVAAVIAIFIGDRLGRKKMIGMGLVLLLVGQILQASSFQWAQFLVGRFVAGLGNGFNCATIPAWQAECTKAHRRGTVLMLTAGCCLAAGLSFAYWMDFAFAWLDPNDAAWRAPIGIQIIAIVAAGGILYFMPESPRWLILKGREHHALEVLAALNDQEPTAQEVRQEFLQIKDAVIEMIKGASKFTNVFKMGDYRDFHRVLLAVGLQFFQQIGGINFMTQYYAQMFNFQYQTVPWVARLLAGCAGTEFFLASFISVWVIDRFCGRRTLLMIGTFGMTISMITLSICLSINTRASLNAGIVFIFVFCTFFAIGWQGMSWLYQVEIVPLRIRGPANAISTSANWLANFIVVMISPPAFVNITWRTYLIFVATNTTILPIIYFFYPDTSNRCLEEVDVIFFAANSSKHPWLDVKQIAANEPLWYSGTDEDARYDYEQTEWHQRHVRFSDEVKDSEGDSTTLRNASDSEGTEKGLNGSDSSEMGLPLPAVVRGRSGSGSGNEARPVVSRGSDTARTREYENRNTRDAVLPHFLR</sequence>
<feature type="transmembrane region" description="Helical" evidence="9">
    <location>
        <begin position="101"/>
        <end position="120"/>
    </location>
</feature>
<reference evidence="11" key="2">
    <citation type="journal article" date="2022" name="Microb. Genom.">
        <title>A chromosome-scale genome assembly of the tomato pathogen Cladosporium fulvum reveals a compartmentalized genome architecture and the presence of a dispensable chromosome.</title>
        <authorList>
            <person name="Zaccaron A.Z."/>
            <person name="Chen L.H."/>
            <person name="Samaras A."/>
            <person name="Stergiopoulos I."/>
        </authorList>
    </citation>
    <scope>NUCLEOTIDE SEQUENCE</scope>
    <source>
        <strain evidence="11">Race5_Kim</strain>
    </source>
</reference>
<feature type="transmembrane region" description="Helical" evidence="9">
    <location>
        <begin position="186"/>
        <end position="206"/>
    </location>
</feature>
<dbReference type="Pfam" id="PF00083">
    <property type="entry name" value="Sugar_tr"/>
    <property type="match status" value="1"/>
</dbReference>
<dbReference type="AlphaFoldDB" id="A0A9Q8PD68"/>
<feature type="transmembrane region" description="Helical" evidence="9">
    <location>
        <begin position="473"/>
        <end position="492"/>
    </location>
</feature>
<evidence type="ECO:0000313" key="12">
    <source>
        <dbReference type="Proteomes" id="UP000756132"/>
    </source>
</evidence>
<evidence type="ECO:0000259" key="10">
    <source>
        <dbReference type="PROSITE" id="PS50850"/>
    </source>
</evidence>
<accession>A0A9Q8PD68</accession>
<dbReference type="EMBL" id="CP090169">
    <property type="protein sequence ID" value="UJO20376.1"/>
    <property type="molecule type" value="Genomic_DNA"/>
</dbReference>
<reference evidence="11" key="1">
    <citation type="submission" date="2021-12" db="EMBL/GenBank/DDBJ databases">
        <authorList>
            <person name="Zaccaron A."/>
            <person name="Stergiopoulos I."/>
        </authorList>
    </citation>
    <scope>NUCLEOTIDE SEQUENCE</scope>
    <source>
        <strain evidence="11">Race5_Kim</strain>
    </source>
</reference>
<evidence type="ECO:0000256" key="9">
    <source>
        <dbReference type="SAM" id="Phobius"/>
    </source>
</evidence>
<dbReference type="OrthoDB" id="6612291at2759"/>
<feature type="transmembrane region" description="Helical" evidence="9">
    <location>
        <begin position="40"/>
        <end position="58"/>
    </location>
</feature>
<feature type="transmembrane region" description="Helical" evidence="9">
    <location>
        <begin position="450"/>
        <end position="467"/>
    </location>
</feature>
<proteinExistence type="inferred from homology"/>
<gene>
    <name evidence="11" type="ORF">CLAFUR5_10275</name>
</gene>
<comment type="similarity">
    <text evidence="2 7">Belongs to the major facilitator superfamily. Sugar transporter (TC 2.A.1.1) family.</text>
</comment>
<keyword evidence="12" id="KW-1185">Reference proteome</keyword>
<feature type="transmembrane region" description="Helical" evidence="9">
    <location>
        <begin position="378"/>
        <end position="401"/>
    </location>
</feature>
<keyword evidence="6 9" id="KW-0472">Membrane</keyword>
<keyword evidence="11" id="KW-0762">Sugar transport</keyword>
<evidence type="ECO:0000256" key="7">
    <source>
        <dbReference type="RuleBase" id="RU003346"/>
    </source>
</evidence>
<dbReference type="GO" id="GO:0005351">
    <property type="term" value="F:carbohydrate:proton symporter activity"/>
    <property type="evidence" value="ECO:0007669"/>
    <property type="project" value="TreeGrafter"/>
</dbReference>
<feature type="compositionally biased region" description="Basic and acidic residues" evidence="8">
    <location>
        <begin position="618"/>
        <end position="631"/>
    </location>
</feature>
<feature type="compositionally biased region" description="Polar residues" evidence="8">
    <location>
        <begin position="564"/>
        <end position="574"/>
    </location>
</feature>
<feature type="region of interest" description="Disordered" evidence="8">
    <location>
        <begin position="554"/>
        <end position="640"/>
    </location>
</feature>
<protein>
    <submittedName>
        <fullName evidence="11">Sugar transporter STL1</fullName>
    </submittedName>
</protein>
<evidence type="ECO:0000256" key="5">
    <source>
        <dbReference type="ARBA" id="ARBA00022989"/>
    </source>
</evidence>
<evidence type="ECO:0000313" key="11">
    <source>
        <dbReference type="EMBL" id="UJO20376.1"/>
    </source>
</evidence>
<evidence type="ECO:0000256" key="1">
    <source>
        <dbReference type="ARBA" id="ARBA00004141"/>
    </source>
</evidence>
<evidence type="ECO:0000256" key="3">
    <source>
        <dbReference type="ARBA" id="ARBA00022448"/>
    </source>
</evidence>
<feature type="transmembrane region" description="Helical" evidence="9">
    <location>
        <begin position="345"/>
        <end position="369"/>
    </location>
</feature>
<keyword evidence="4 9" id="KW-0812">Transmembrane</keyword>
<dbReference type="PROSITE" id="PS50850">
    <property type="entry name" value="MFS"/>
    <property type="match status" value="1"/>
</dbReference>
<evidence type="ECO:0000256" key="4">
    <source>
        <dbReference type="ARBA" id="ARBA00022692"/>
    </source>
</evidence>
<dbReference type="PANTHER" id="PTHR48022:SF68">
    <property type="entry name" value="MAJOR FACILITATOR SUPERFAMILY (MFS) PROFILE DOMAIN-CONTAINING PROTEIN-RELATED"/>
    <property type="match status" value="1"/>
</dbReference>
<evidence type="ECO:0000256" key="2">
    <source>
        <dbReference type="ARBA" id="ARBA00010992"/>
    </source>
</evidence>
<keyword evidence="3 7" id="KW-0813">Transport</keyword>
<organism evidence="11 12">
    <name type="scientific">Passalora fulva</name>
    <name type="common">Tomato leaf mold</name>
    <name type="synonym">Cladosporium fulvum</name>
    <dbReference type="NCBI Taxonomy" id="5499"/>
    <lineage>
        <taxon>Eukaryota</taxon>
        <taxon>Fungi</taxon>
        <taxon>Dikarya</taxon>
        <taxon>Ascomycota</taxon>
        <taxon>Pezizomycotina</taxon>
        <taxon>Dothideomycetes</taxon>
        <taxon>Dothideomycetidae</taxon>
        <taxon>Mycosphaerellales</taxon>
        <taxon>Mycosphaerellaceae</taxon>
        <taxon>Fulvia</taxon>
    </lineage>
</organism>
<dbReference type="GeneID" id="71990153"/>
<dbReference type="OMA" id="NCATIPA"/>
<dbReference type="GO" id="GO:0016020">
    <property type="term" value="C:membrane"/>
    <property type="evidence" value="ECO:0007669"/>
    <property type="project" value="UniProtKB-SubCell"/>
</dbReference>
<dbReference type="NCBIfam" id="TIGR00879">
    <property type="entry name" value="SP"/>
    <property type="match status" value="1"/>
</dbReference>